<comment type="caution">
    <text evidence="2">The sequence shown here is derived from an EMBL/GenBank/DDBJ whole genome shotgun (WGS) entry which is preliminary data.</text>
</comment>
<gene>
    <name evidence="2" type="ORF">IIU_06518</name>
</gene>
<dbReference type="AlphaFoldDB" id="A0A9W5PK37"/>
<evidence type="ECO:0000313" key="3">
    <source>
        <dbReference type="Proteomes" id="UP000014018"/>
    </source>
</evidence>
<dbReference type="RefSeq" id="WP_016112256.1">
    <property type="nucleotide sequence ID" value="NZ_KB976195.1"/>
</dbReference>
<keyword evidence="1" id="KW-0472">Membrane</keyword>
<evidence type="ECO:0000313" key="2">
    <source>
        <dbReference type="EMBL" id="EOO24945.1"/>
    </source>
</evidence>
<keyword evidence="1" id="KW-0812">Transmembrane</keyword>
<organism evidence="2 3">
    <name type="scientific">Bacillus cereus VD133</name>
    <dbReference type="NCBI Taxonomy" id="1053233"/>
    <lineage>
        <taxon>Bacteria</taxon>
        <taxon>Bacillati</taxon>
        <taxon>Bacillota</taxon>
        <taxon>Bacilli</taxon>
        <taxon>Bacillales</taxon>
        <taxon>Bacillaceae</taxon>
        <taxon>Bacillus</taxon>
        <taxon>Bacillus cereus group</taxon>
    </lineage>
</organism>
<dbReference type="EMBL" id="AHFB01000147">
    <property type="protein sequence ID" value="EOO24945.1"/>
    <property type="molecule type" value="Genomic_DNA"/>
</dbReference>
<accession>A0A9W5PK37</accession>
<reference evidence="2 3" key="1">
    <citation type="submission" date="2012-12" db="EMBL/GenBank/DDBJ databases">
        <title>The Genome Sequence of Bacillus cereus VD133.</title>
        <authorList>
            <consortium name="The Broad Institute Genome Sequencing Platform"/>
            <consortium name="The Broad Institute Genome Sequencing Center for Infectious Disease"/>
            <person name="Feldgarden M."/>
            <person name="Van der Auwera G.A."/>
            <person name="Mahillon J."/>
            <person name="Duprez V."/>
            <person name="Timmery S."/>
            <person name="Mattelet C."/>
            <person name="Dierick K."/>
            <person name="Sun M."/>
            <person name="Yu Z."/>
            <person name="Zhu L."/>
            <person name="Hu X."/>
            <person name="Shank E.B."/>
            <person name="Swiecicka I."/>
            <person name="Hansen B.M."/>
            <person name="Andrup L."/>
            <person name="Walker B."/>
            <person name="Young S.K."/>
            <person name="Zeng Q."/>
            <person name="Gargeya S."/>
            <person name="Fitzgerald M."/>
            <person name="Haas B."/>
            <person name="Abouelleil A."/>
            <person name="Alvarado L."/>
            <person name="Arachchi H.M."/>
            <person name="Berlin A.M."/>
            <person name="Chapman S.B."/>
            <person name="Dewar J."/>
            <person name="Goldberg J."/>
            <person name="Griggs A."/>
            <person name="Gujja S."/>
            <person name="Hansen M."/>
            <person name="Howarth C."/>
            <person name="Imamovic A."/>
            <person name="Larimer J."/>
            <person name="McCowan C."/>
            <person name="Murphy C."/>
            <person name="Neiman D."/>
            <person name="Pearson M."/>
            <person name="Priest M."/>
            <person name="Roberts A."/>
            <person name="Saif S."/>
            <person name="Shea T."/>
            <person name="Sisk P."/>
            <person name="Sykes S."/>
            <person name="Wortman J."/>
            <person name="Nusbaum C."/>
            <person name="Birren B."/>
        </authorList>
    </citation>
    <scope>NUCLEOTIDE SEQUENCE [LARGE SCALE GENOMIC DNA]</scope>
    <source>
        <strain evidence="2 3">VD133</strain>
    </source>
</reference>
<feature type="transmembrane region" description="Helical" evidence="1">
    <location>
        <begin position="12"/>
        <end position="28"/>
    </location>
</feature>
<proteinExistence type="predicted"/>
<dbReference type="Proteomes" id="UP000014018">
    <property type="component" value="Unassembled WGS sequence"/>
</dbReference>
<evidence type="ECO:0000256" key="1">
    <source>
        <dbReference type="SAM" id="Phobius"/>
    </source>
</evidence>
<protein>
    <submittedName>
        <fullName evidence="2">Uncharacterized protein</fullName>
    </submittedName>
</protein>
<name>A0A9W5PK37_BACCE</name>
<keyword evidence="1" id="KW-1133">Transmembrane helix</keyword>
<sequence>MLIKVKNAQKEILFMVFLFSLFFTALFFDEKTAVSGALMCFFSILVENRFSQQS</sequence>